<organism evidence="1 2">
    <name type="scientific">Haloarcula hispanica tailed virus 2</name>
    <dbReference type="NCBI Taxonomy" id="1273751"/>
    <lineage>
        <taxon>Viruses</taxon>
        <taxon>Duplodnaviria</taxon>
        <taxon>Heunggongvirae</taxon>
        <taxon>Uroviricota</taxon>
        <taxon>Caudoviricetes</taxon>
        <taxon>Saparoviridae</taxon>
        <taxon>Halohivirus</taxon>
        <taxon>Halohivirus suolae</taxon>
        <taxon>Halohivirus HHTV2</taxon>
    </lineage>
</organism>
<dbReference type="InterPro" id="IPR036915">
    <property type="entry name" value="Cyclin-like_sf"/>
</dbReference>
<evidence type="ECO:0000313" key="1">
    <source>
        <dbReference type="EMBL" id="AGM11171.1"/>
    </source>
</evidence>
<reference evidence="1 2" key="1">
    <citation type="submission" date="2012-12" db="EMBL/GenBank/DDBJ databases">
        <authorList>
            <person name="Sencilo A."/>
            <person name="Jacobs-Sera D."/>
            <person name="Russell D.A."/>
            <person name="Ko C."/>
            <person name="Atanasova N."/>
            <person name="Osterlund E."/>
            <person name="Oksanen H.M."/>
            <person name="Bamford D.H."/>
            <person name="Hatfull G.F."/>
            <person name="Roine E."/>
            <person name="Hendrix R.W."/>
        </authorList>
    </citation>
    <scope>NUCLEOTIDE SEQUENCE [LARGE SCALE GENOMIC DNA]</scope>
</reference>
<dbReference type="KEGG" id="vg:16194350"/>
<accession>R4TG19</accession>
<protein>
    <submittedName>
        <fullName evidence="1">Uncharacterized protein</fullName>
    </submittedName>
</protein>
<dbReference type="RefSeq" id="YP_008060313.1">
    <property type="nucleotide sequence ID" value="NC_021340.1"/>
</dbReference>
<sequence length="94" mass="10568">MNYSTPMDLIEEREDDYPEDVAYRALALAEASEDWKRGATPKAVAAACVYAAWLDQRPRAKAGDGRPRQKDVAAEYDTNVVTLRQRLRNLPEGV</sequence>
<gene>
    <name evidence="1" type="primary">4</name>
    <name evidence="1" type="ORF">HHTV2_4</name>
</gene>
<keyword evidence="2" id="KW-1185">Reference proteome</keyword>
<dbReference type="SUPFAM" id="SSF47954">
    <property type="entry name" value="Cyclin-like"/>
    <property type="match status" value="1"/>
</dbReference>
<evidence type="ECO:0000313" key="2">
    <source>
        <dbReference type="Proteomes" id="UP000203112"/>
    </source>
</evidence>
<dbReference type="EMBL" id="KC292024">
    <property type="protein sequence ID" value="AGM11171.1"/>
    <property type="molecule type" value="Genomic_DNA"/>
</dbReference>
<name>R4TG19_9CAUD</name>
<proteinExistence type="predicted"/>
<dbReference type="Gene3D" id="1.10.472.10">
    <property type="entry name" value="Cyclin-like"/>
    <property type="match status" value="1"/>
</dbReference>
<dbReference type="GeneID" id="16194350"/>
<dbReference type="Proteomes" id="UP000203112">
    <property type="component" value="Segment"/>
</dbReference>